<feature type="transmembrane region" description="Helical" evidence="1">
    <location>
        <begin position="854"/>
        <end position="872"/>
    </location>
</feature>
<dbReference type="EMBL" id="LAZR01009985">
    <property type="protein sequence ID" value="KKM69471.1"/>
    <property type="molecule type" value="Genomic_DNA"/>
</dbReference>
<evidence type="ECO:0000313" key="2">
    <source>
        <dbReference type="EMBL" id="KKM69471.1"/>
    </source>
</evidence>
<gene>
    <name evidence="2" type="ORF">LCGC14_1450480</name>
</gene>
<evidence type="ECO:0000256" key="1">
    <source>
        <dbReference type="SAM" id="Phobius"/>
    </source>
</evidence>
<feature type="transmembrane region" description="Helical" evidence="1">
    <location>
        <begin position="901"/>
        <end position="923"/>
    </location>
</feature>
<proteinExistence type="predicted"/>
<feature type="non-terminal residue" evidence="2">
    <location>
        <position position="1"/>
    </location>
</feature>
<organism evidence="2">
    <name type="scientific">marine sediment metagenome</name>
    <dbReference type="NCBI Taxonomy" id="412755"/>
    <lineage>
        <taxon>unclassified sequences</taxon>
        <taxon>metagenomes</taxon>
        <taxon>ecological metagenomes</taxon>
    </lineage>
</organism>
<keyword evidence="1" id="KW-1133">Transmembrane helix</keyword>
<sequence>IETNRDYHLTRAPGPLYRYIAMRALTHPKKFLSIEPICDFDLDEMLSWIKEIAPQTFLLTTIMAGAGQVVVSSSQAFSKTENSLKEEIGENHPLFKEFIEKIRAQFAEAIRSERGGIGLPSPMSRQEEEIIKRDIANLKSKLPTAPAEETAQIESRIARLEADLERGEALIGVTPEIVPEVKPIGEVKAELTDAIVVEVESGREAPPAIARDLRNKGLEPTRVNIEPLVDKAGEQWLREWHQNLVTRKPPAVEAVAIQHKGTEPEGIAIGNELGVRYEGVQEGIADVPSTMMFTDVQQTGSTFTAKTLEEAQTKLTAMREAFAPTKPPVTEVEIQKQLIEKPLKQQEEVQVEQIQGQALIEGQPKLTPAQIDALTGFFGEYINNPSTVNAWELTRELRRETLAGRAEELKRRTQDLIVREGLPYEQAIDRAMKETLSGELPRLTSDYLDNTTAELRDALFGKVYHVLKDEPLEMASTITALTNALMGKPIPREPGIRGGSAFTRLQRVFGGQPKVLAAIDKMASEKKPLKDVVEGIFHETGRAPIPLDEATAEYLRNLPTWGTQESAQLKLPGAPRGKLTFNPSGKLGVEVGGEQLALSPDEASAFRTELGEARTPENIEQGTLEMKIYLGGDPKPPIRYDPPIDAAFKELPLWPEPYKAQVVRVLKEIGMSPVDIGNFLRANKASFDFSFWRQQAPLIASHPIAFAYANIASWNATWSLKAADAYWSRITRDPLYEMYTIGADVGGDFLRPHILEKGMGQYRGTEEFGFIKGSERLIPRLTSKIPWVKLSQRGFEAGTNEHNWLIYKAYYRAMLKLSEMYASGRKTLPEGQLFDIGKEMVDFSKMLTNFTARGSLGSFSSAAPTLSGLFFAPRASVGRIMSVKDLLNSNPRVRREAWKNAALFVSVVGGIILMGAYAGWWSVEKDPRSAEYMSIRLGNTRIDPWGGFRQFLVFFTRAFTKTGVSSVTGAEYEADPINLLQTLVRGKASPLASTILDFWRGKNFVGEEVDVANKEQWAERIAPFSIWDIYEAYKDDPTIAMQAAIPAILGAGVQTYTGDWKDDFAKLGLPKYSENLGWGIREPYYDTGDFWADTTSRFAGVDPATLTEQKGFPEYIRDIVKTREIKERLATLPNDELVGINADPNKGITYVGYYEMWRGRERIVASGDEDVLKEFDELNKRAYLGNFSQRQFALLNEYWSITDKEKQDEFLELHEDEIGTNLRKDYLRTHPGDNAHLAIWQQEKVQSIEAYNQTKSLAFRMDIPDNAFMDFLPSEEVVEVYFKISDTRRSDVLKKGTTKEIAEMYLEYSELYDAGTKGAHGRGEDYRRDNPEL</sequence>
<evidence type="ECO:0008006" key="3">
    <source>
        <dbReference type="Google" id="ProtNLM"/>
    </source>
</evidence>
<feature type="non-terminal residue" evidence="2">
    <location>
        <position position="1333"/>
    </location>
</feature>
<accession>A0A0F9K4B0</accession>
<name>A0A0F9K4B0_9ZZZZ</name>
<protein>
    <recommendedName>
        <fullName evidence="3">Large polyvalent protein associated domain-containing protein</fullName>
    </recommendedName>
</protein>
<reference evidence="2" key="1">
    <citation type="journal article" date="2015" name="Nature">
        <title>Complex archaea that bridge the gap between prokaryotes and eukaryotes.</title>
        <authorList>
            <person name="Spang A."/>
            <person name="Saw J.H."/>
            <person name="Jorgensen S.L."/>
            <person name="Zaremba-Niedzwiedzka K."/>
            <person name="Martijn J."/>
            <person name="Lind A.E."/>
            <person name="van Eijk R."/>
            <person name="Schleper C."/>
            <person name="Guy L."/>
            <person name="Ettema T.J."/>
        </authorList>
    </citation>
    <scope>NUCLEOTIDE SEQUENCE</scope>
</reference>
<keyword evidence="1" id="KW-0472">Membrane</keyword>
<keyword evidence="1" id="KW-0812">Transmembrane</keyword>
<comment type="caution">
    <text evidence="2">The sequence shown here is derived from an EMBL/GenBank/DDBJ whole genome shotgun (WGS) entry which is preliminary data.</text>
</comment>